<reference evidence="2" key="1">
    <citation type="submission" date="2021-01" db="EMBL/GenBank/DDBJ databases">
        <authorList>
            <consortium name="Genoscope - CEA"/>
            <person name="William W."/>
        </authorList>
    </citation>
    <scope>NUCLEOTIDE SEQUENCE</scope>
</reference>
<dbReference type="AlphaFoldDB" id="A0A8S1U865"/>
<evidence type="ECO:0000313" key="2">
    <source>
        <dbReference type="EMBL" id="CAD8161040.1"/>
    </source>
</evidence>
<evidence type="ECO:0000313" key="3">
    <source>
        <dbReference type="Proteomes" id="UP000689195"/>
    </source>
</evidence>
<sequence>MGSTLSKKQKYGVILFCVGTGFLIGGLYFDGKFDKKSKNPQQQIETDNQVQKTNQERDVPQGYDQVLQQAKGQVMVEFQGDYLTMNTINQILQKSMDLAKPEYAQITLENRKQRREAKSQFNSQLYQQLVLDYNEQVENLIERKQIEFCQSLQITEDIFQESVMQLMENGQFQQFFMIQASLRQHIKEAIPSTKTLSLDQLKQIISYQVEIISKIPKDLALMKETLSASQETQQLIPLAVNTIIADYCYEKFQIEEEDMMKLMQNPDNFADQTMHNLMTQLETAMYQFMGPIS</sequence>
<keyword evidence="1" id="KW-0472">Membrane</keyword>
<name>A0A8S1U865_9CILI</name>
<dbReference type="Proteomes" id="UP000689195">
    <property type="component" value="Unassembled WGS sequence"/>
</dbReference>
<gene>
    <name evidence="2" type="ORF">PPENT_87.1.T0350298</name>
</gene>
<proteinExistence type="predicted"/>
<dbReference type="EMBL" id="CAJJDO010000035">
    <property type="protein sequence ID" value="CAD8161040.1"/>
    <property type="molecule type" value="Genomic_DNA"/>
</dbReference>
<dbReference type="OrthoDB" id="306895at2759"/>
<comment type="caution">
    <text evidence="2">The sequence shown here is derived from an EMBL/GenBank/DDBJ whole genome shotgun (WGS) entry which is preliminary data.</text>
</comment>
<keyword evidence="1" id="KW-0812">Transmembrane</keyword>
<keyword evidence="3" id="KW-1185">Reference proteome</keyword>
<protein>
    <recommendedName>
        <fullName evidence="4">Transmembrane protein</fullName>
    </recommendedName>
</protein>
<evidence type="ECO:0000256" key="1">
    <source>
        <dbReference type="SAM" id="Phobius"/>
    </source>
</evidence>
<feature type="transmembrane region" description="Helical" evidence="1">
    <location>
        <begin position="12"/>
        <end position="29"/>
    </location>
</feature>
<evidence type="ECO:0008006" key="4">
    <source>
        <dbReference type="Google" id="ProtNLM"/>
    </source>
</evidence>
<keyword evidence="1" id="KW-1133">Transmembrane helix</keyword>
<organism evidence="2 3">
    <name type="scientific">Paramecium pentaurelia</name>
    <dbReference type="NCBI Taxonomy" id="43138"/>
    <lineage>
        <taxon>Eukaryota</taxon>
        <taxon>Sar</taxon>
        <taxon>Alveolata</taxon>
        <taxon>Ciliophora</taxon>
        <taxon>Intramacronucleata</taxon>
        <taxon>Oligohymenophorea</taxon>
        <taxon>Peniculida</taxon>
        <taxon>Parameciidae</taxon>
        <taxon>Paramecium</taxon>
    </lineage>
</organism>
<accession>A0A8S1U865</accession>